<proteinExistence type="predicted"/>
<protein>
    <submittedName>
        <fullName evidence="1">Uncharacterized protein</fullName>
    </submittedName>
</protein>
<dbReference type="Proteomes" id="UP000008021">
    <property type="component" value="Chromosome 6"/>
</dbReference>
<dbReference type="AlphaFoldDB" id="A0A0E0E0J2"/>
<organism evidence="1">
    <name type="scientific">Oryza meridionalis</name>
    <dbReference type="NCBI Taxonomy" id="40149"/>
    <lineage>
        <taxon>Eukaryota</taxon>
        <taxon>Viridiplantae</taxon>
        <taxon>Streptophyta</taxon>
        <taxon>Embryophyta</taxon>
        <taxon>Tracheophyta</taxon>
        <taxon>Spermatophyta</taxon>
        <taxon>Magnoliopsida</taxon>
        <taxon>Liliopsida</taxon>
        <taxon>Poales</taxon>
        <taxon>Poaceae</taxon>
        <taxon>BOP clade</taxon>
        <taxon>Oryzoideae</taxon>
        <taxon>Oryzeae</taxon>
        <taxon>Oryzinae</taxon>
        <taxon>Oryza</taxon>
    </lineage>
</organism>
<evidence type="ECO:0000313" key="2">
    <source>
        <dbReference type="Proteomes" id="UP000008021"/>
    </source>
</evidence>
<evidence type="ECO:0000313" key="1">
    <source>
        <dbReference type="EnsemblPlants" id="OMERI06G12550.1"/>
    </source>
</evidence>
<name>A0A0E0E0J2_9ORYZ</name>
<accession>A0A0E0E0J2</accession>
<reference evidence="1" key="2">
    <citation type="submission" date="2018-05" db="EMBL/GenBank/DDBJ databases">
        <title>OmerRS3 (Oryza meridionalis Reference Sequence Version 3).</title>
        <authorList>
            <person name="Zhang J."/>
            <person name="Kudrna D."/>
            <person name="Lee S."/>
            <person name="Talag J."/>
            <person name="Welchert J."/>
            <person name="Wing R.A."/>
        </authorList>
    </citation>
    <scope>NUCLEOTIDE SEQUENCE [LARGE SCALE GENOMIC DNA]</scope>
    <source>
        <strain evidence="1">cv. OR44</strain>
    </source>
</reference>
<dbReference type="Gramene" id="OMERI06G12550.1">
    <property type="protein sequence ID" value="OMERI06G12550.1"/>
    <property type="gene ID" value="OMERI06G12550"/>
</dbReference>
<sequence>MASEGAIQSVLPLLPLSSNALPKAFARQRGCKVVLPPELLGKEMVNQTWSNRGTFNVQSKALVLALDPSEYVHSRPGANCSCMPLVFLLI</sequence>
<dbReference type="HOGENOM" id="CLU_2444580_0_0_1"/>
<reference evidence="1" key="1">
    <citation type="submission" date="2015-04" db="UniProtKB">
        <authorList>
            <consortium name="EnsemblPlants"/>
        </authorList>
    </citation>
    <scope>IDENTIFICATION</scope>
</reference>
<keyword evidence="2" id="KW-1185">Reference proteome</keyword>
<dbReference type="EnsemblPlants" id="OMERI06G12550.1">
    <property type="protein sequence ID" value="OMERI06G12550.1"/>
    <property type="gene ID" value="OMERI06G12550"/>
</dbReference>